<evidence type="ECO:0000313" key="2">
    <source>
        <dbReference type="Proteomes" id="UP000265618"/>
    </source>
</evidence>
<dbReference type="EMBL" id="BDIP01010939">
    <property type="protein sequence ID" value="GIQ92924.1"/>
    <property type="molecule type" value="Genomic_DNA"/>
</dbReference>
<reference evidence="1 2" key="1">
    <citation type="journal article" date="2018" name="PLoS ONE">
        <title>The draft genome of Kipferlia bialata reveals reductive genome evolution in fornicate parasites.</title>
        <authorList>
            <person name="Tanifuji G."/>
            <person name="Takabayashi S."/>
            <person name="Kume K."/>
            <person name="Takagi M."/>
            <person name="Nakayama T."/>
            <person name="Kamikawa R."/>
            <person name="Inagaki Y."/>
            <person name="Hashimoto T."/>
        </authorList>
    </citation>
    <scope>NUCLEOTIDE SEQUENCE [LARGE SCALE GENOMIC DNA]</scope>
    <source>
        <strain evidence="1">NY0173</strain>
    </source>
</reference>
<proteinExistence type="predicted"/>
<feature type="non-terminal residue" evidence="1">
    <location>
        <position position="1"/>
    </location>
</feature>
<sequence>FSYWQTGTTSTSASDMVDLDYYHAWCVDAYGIDADAASI</sequence>
<dbReference type="AlphaFoldDB" id="A0A9K3GR37"/>
<comment type="caution">
    <text evidence="1">The sequence shown here is derived from an EMBL/GenBank/DDBJ whole genome shotgun (WGS) entry which is preliminary data.</text>
</comment>
<keyword evidence="2" id="KW-1185">Reference proteome</keyword>
<organism evidence="1 2">
    <name type="scientific">Kipferlia bialata</name>
    <dbReference type="NCBI Taxonomy" id="797122"/>
    <lineage>
        <taxon>Eukaryota</taxon>
        <taxon>Metamonada</taxon>
        <taxon>Carpediemonas-like organisms</taxon>
        <taxon>Kipferlia</taxon>
    </lineage>
</organism>
<name>A0A9K3GR37_9EUKA</name>
<dbReference type="OrthoDB" id="1735038at2759"/>
<dbReference type="Proteomes" id="UP000265618">
    <property type="component" value="Unassembled WGS sequence"/>
</dbReference>
<protein>
    <submittedName>
        <fullName evidence="1">Uncharacterized protein</fullName>
    </submittedName>
</protein>
<evidence type="ECO:0000313" key="1">
    <source>
        <dbReference type="EMBL" id="GIQ92924.1"/>
    </source>
</evidence>
<accession>A0A9K3GR37</accession>
<gene>
    <name evidence="1" type="ORF">KIPB_017003</name>
</gene>